<gene>
    <name evidence="2" type="primary">PE3_9</name>
    <name evidence="2" type="ORF">LAUMK142_02226</name>
</gene>
<evidence type="ECO:0000259" key="1">
    <source>
        <dbReference type="Pfam" id="PF08237"/>
    </source>
</evidence>
<feature type="domain" description="PE-PPE" evidence="1">
    <location>
        <begin position="29"/>
        <end position="67"/>
    </location>
</feature>
<evidence type="ECO:0000313" key="2">
    <source>
        <dbReference type="EMBL" id="VBA49872.1"/>
    </source>
</evidence>
<dbReference type="Proteomes" id="UP000268285">
    <property type="component" value="Unassembled WGS sequence"/>
</dbReference>
<name>A0A498QRK6_9MYCO</name>
<keyword evidence="3" id="KW-1185">Reference proteome</keyword>
<proteinExistence type="predicted"/>
<accession>A0A498QRK6</accession>
<dbReference type="EMBL" id="UPHU01000001">
    <property type="protein sequence ID" value="VBA49872.1"/>
    <property type="molecule type" value="Genomic_DNA"/>
</dbReference>
<dbReference type="AlphaFoldDB" id="A0A498QRK6"/>
<protein>
    <submittedName>
        <fullName evidence="2">PE family protein PE3</fullName>
    </submittedName>
</protein>
<dbReference type="InterPro" id="IPR013228">
    <property type="entry name" value="PE-PPE_C"/>
</dbReference>
<reference evidence="2 3" key="1">
    <citation type="submission" date="2018-09" db="EMBL/GenBank/DDBJ databases">
        <authorList>
            <person name="Tagini F."/>
        </authorList>
    </citation>
    <scope>NUCLEOTIDE SEQUENCE [LARGE SCALE GENOMIC DNA]</scope>
    <source>
        <strain evidence="2 3">MK142</strain>
    </source>
</reference>
<organism evidence="2 3">
    <name type="scientific">Mycobacterium pseudokansasii</name>
    <dbReference type="NCBI Taxonomy" id="2341080"/>
    <lineage>
        <taxon>Bacteria</taxon>
        <taxon>Bacillati</taxon>
        <taxon>Actinomycetota</taxon>
        <taxon>Actinomycetes</taxon>
        <taxon>Mycobacteriales</taxon>
        <taxon>Mycobacteriaceae</taxon>
        <taxon>Mycobacterium</taxon>
    </lineage>
</organism>
<sequence length="106" mass="11319">MLGAGGPRLSPRADLAAARTPPLRGSAWILTQDLPLLQPIRDIPFIGPPIADIFQPNLRVLVDLGYSSYGPGLSYADIPTSCRVVIGTESVHRHPLSGTSGSFRPF</sequence>
<evidence type="ECO:0000313" key="3">
    <source>
        <dbReference type="Proteomes" id="UP000268285"/>
    </source>
</evidence>
<dbReference type="Pfam" id="PF08237">
    <property type="entry name" value="PE-PPE"/>
    <property type="match status" value="1"/>
</dbReference>